<dbReference type="AlphaFoldDB" id="A0A6P1NTV7"/>
<evidence type="ECO:0000313" key="1">
    <source>
        <dbReference type="EMBL" id="QHK21820.1"/>
    </source>
</evidence>
<reference evidence="1 2" key="1">
    <citation type="submission" date="2020-01" db="EMBL/GenBank/DDBJ databases">
        <title>Pseudarthrobacter psychrotolerans sp. nov., isolated from antarctic soil.</title>
        <authorList>
            <person name="Shin Y."/>
            <person name="Park W."/>
        </authorList>
    </citation>
    <scope>NUCLEOTIDE SEQUENCE [LARGE SCALE GENOMIC DNA]</scope>
    <source>
        <strain evidence="1 2">YJ56</strain>
    </source>
</reference>
<gene>
    <name evidence="1" type="ORF">GU243_21530</name>
</gene>
<protein>
    <submittedName>
        <fullName evidence="1">DUF4862 family protein</fullName>
    </submittedName>
</protein>
<keyword evidence="2" id="KW-1185">Reference proteome</keyword>
<sequence length="139" mass="14769">MTQPSPRGSNQERNVRRQAALDPQIVASVRVRAVNAGTVPSVLRVASTVSIRWSCIWPILMASSHSALACTDPVAVNWARSVIESRDTTAPDRHVELARQAGVLAGVVHSGCSPRPTPFGGAWDDAHLPLALGRTSTEG</sequence>
<dbReference type="InterPro" id="IPR032344">
    <property type="entry name" value="DUF4862"/>
</dbReference>
<dbReference type="Pfam" id="PF16154">
    <property type="entry name" value="DUF4862"/>
    <property type="match status" value="1"/>
</dbReference>
<organism evidence="1 2">
    <name type="scientific">Pseudarthrobacter psychrotolerans</name>
    <dbReference type="NCBI Taxonomy" id="2697569"/>
    <lineage>
        <taxon>Bacteria</taxon>
        <taxon>Bacillati</taxon>
        <taxon>Actinomycetota</taxon>
        <taxon>Actinomycetes</taxon>
        <taxon>Micrococcales</taxon>
        <taxon>Micrococcaceae</taxon>
        <taxon>Pseudarthrobacter</taxon>
    </lineage>
</organism>
<evidence type="ECO:0000313" key="2">
    <source>
        <dbReference type="Proteomes" id="UP000464186"/>
    </source>
</evidence>
<dbReference type="KEGG" id="psey:GU243_21530"/>
<proteinExistence type="predicted"/>
<name>A0A6P1NTV7_9MICC</name>
<dbReference type="Proteomes" id="UP000464186">
    <property type="component" value="Chromosome"/>
</dbReference>
<accession>A0A6P1NTV7</accession>
<dbReference type="EMBL" id="CP047898">
    <property type="protein sequence ID" value="QHK21820.1"/>
    <property type="molecule type" value="Genomic_DNA"/>
</dbReference>